<comment type="caution">
    <text evidence="1">The sequence shown here is derived from an EMBL/GenBank/DDBJ whole genome shotgun (WGS) entry which is preliminary data.</text>
</comment>
<accession>A0ABT0NAK3</accession>
<gene>
    <name evidence="1" type="ORF">L2725_16675</name>
</gene>
<dbReference type="Proteomes" id="UP001202831">
    <property type="component" value="Unassembled WGS sequence"/>
</dbReference>
<evidence type="ECO:0000313" key="1">
    <source>
        <dbReference type="EMBL" id="MCL2915390.1"/>
    </source>
</evidence>
<name>A0ABT0NAK3_9GAMM</name>
<reference evidence="1 2" key="1">
    <citation type="submission" date="2022-01" db="EMBL/GenBank/DDBJ databases">
        <title>Whole genome-based taxonomy of the Shewanellaceae.</title>
        <authorList>
            <person name="Martin-Rodriguez A.J."/>
        </authorList>
    </citation>
    <scope>NUCLEOTIDE SEQUENCE [LARGE SCALE GENOMIC DNA]</scope>
    <source>
        <strain evidence="1 2">DSM 21332</strain>
    </source>
</reference>
<dbReference type="RefSeq" id="WP_249249976.1">
    <property type="nucleotide sequence ID" value="NZ_JAKIKT010000007.1"/>
</dbReference>
<sequence>MTEEKVVRICWNTNSWRSPSGPEGKSKNKDSYEGAVGYGHEEWLFDLDKIVDGYHYSFLQAANAGRNVHKDSDLKVYLYSINSATKTRWWIGSIDNLQIVPELESERIYQIYKEQGWLDEMIVQVGQVGASSEDLRKTDPKMLFTVKFRPNDLSLEEPPKEFSASDDSLSATYYNFQPYLGLPDFLSHTFNFVPGHNPGKNEGWRTYEDNGKKIDNLHNKIQNGAYLHLTKIYGNSNVGTELLTTNGTKIDIVARESDKGLIFYEIKTSSTVLACIREAFSQLLEYSYYPDSNHAKKLVIVSPNKITEEASAYLNNIRERFGIPVYYQAFDMSINELETELH</sequence>
<keyword evidence="2" id="KW-1185">Reference proteome</keyword>
<dbReference type="EMBL" id="JAKIKT010000007">
    <property type="protein sequence ID" value="MCL2915390.1"/>
    <property type="molecule type" value="Genomic_DNA"/>
</dbReference>
<evidence type="ECO:0008006" key="3">
    <source>
        <dbReference type="Google" id="ProtNLM"/>
    </source>
</evidence>
<evidence type="ECO:0000313" key="2">
    <source>
        <dbReference type="Proteomes" id="UP001202831"/>
    </source>
</evidence>
<protein>
    <recommendedName>
        <fullName evidence="3">DUF91 domain-containing protein</fullName>
    </recommendedName>
</protein>
<proteinExistence type="predicted"/>
<organism evidence="1 2">
    <name type="scientific">Shewanella corallii</name>
    <dbReference type="NCBI Taxonomy" id="560080"/>
    <lineage>
        <taxon>Bacteria</taxon>
        <taxon>Pseudomonadati</taxon>
        <taxon>Pseudomonadota</taxon>
        <taxon>Gammaproteobacteria</taxon>
        <taxon>Alteromonadales</taxon>
        <taxon>Shewanellaceae</taxon>
        <taxon>Shewanella</taxon>
    </lineage>
</organism>